<evidence type="ECO:0000313" key="3">
    <source>
        <dbReference type="EnsemblPlants" id="Bo4g120150.1"/>
    </source>
</evidence>
<evidence type="ECO:0000259" key="2">
    <source>
        <dbReference type="PROSITE" id="PS50090"/>
    </source>
</evidence>
<accession>A0A0D3BY55</accession>
<dbReference type="PROSITE" id="PS50090">
    <property type="entry name" value="MYB_LIKE"/>
    <property type="match status" value="1"/>
</dbReference>
<dbReference type="Gramene" id="Bo4g120150.1">
    <property type="protein sequence ID" value="Bo4g120150.1"/>
    <property type="gene ID" value="Bo4g120150"/>
</dbReference>
<feature type="region of interest" description="Disordered" evidence="1">
    <location>
        <begin position="191"/>
        <end position="237"/>
    </location>
</feature>
<dbReference type="InterPro" id="IPR006912">
    <property type="entry name" value="Harbinger_derived_prot"/>
</dbReference>
<feature type="compositionally biased region" description="Polar residues" evidence="1">
    <location>
        <begin position="204"/>
        <end position="219"/>
    </location>
</feature>
<name>A0A0D3BY55_BRAOL</name>
<protein>
    <recommendedName>
        <fullName evidence="2">Myb-like domain-containing protein</fullName>
    </recommendedName>
</protein>
<evidence type="ECO:0000313" key="4">
    <source>
        <dbReference type="Proteomes" id="UP000032141"/>
    </source>
</evidence>
<dbReference type="AlphaFoldDB" id="A0A0D3BY55"/>
<dbReference type="InterPro" id="IPR001005">
    <property type="entry name" value="SANT/Myb"/>
</dbReference>
<dbReference type="PANTHER" id="PTHR45023">
    <property type="match status" value="1"/>
</dbReference>
<dbReference type="EnsemblPlants" id="Bo4g120150.1">
    <property type="protein sequence ID" value="Bo4g120150.1"/>
    <property type="gene ID" value="Bo4g120150"/>
</dbReference>
<sequence>MDSSNPFSQTSNFVDLLNSQQNTDFPETYPYASFSHGSSQLPRQTSSFCEVSTIARRERKKWTVTDDLVLISAWLNTSKDPVVGNEQKACAFWQRIAVYFAASPKVERGETREAIQCKQRWQKMNDLVCKFCGAYAAATRQKTSCQNEADTVKLAHGIFYNDHKIKFNLHHAWEELRNDQKWCEIASSKIDGSGKKRKYDDGAQSESSQATSNLGDQPTNRPPGVKAAKGASGKRSIADHQAVTHFQTMCSIKEKDLAVKEKDLAVKEKDLAVKEKDLAVKEKDLAVKEKDLAVKEKDLAVKEKDLAVKEKDLAVKEKDLAVKEKDLAVKEKDLAVKEKDLAVKEKDLAVKEKDLAVKEKDLAVKERVSKMSLLDSLISKKDSLSEAEKALKQKPTPADLQRLLYIGEQRGFPGMIGSINCTLNDINVLDRSPVFDDIIKGQAPQVTYSVNGREYHMTYYLTDGIYPKWATFIQSISIPQGPKATLFAQYQEAVRKDVERAFGVLQARLAIVKNPALFWDKDKIGRIMRACIILHNMIVEDERDGYNHFNVSEFQPGQDTGTSQVDLTYSTNIPSNITNMMGVRNRIRDRQMHQHLKADLVEHLWSKFGRDEDNN</sequence>
<dbReference type="Pfam" id="PF04827">
    <property type="entry name" value="Plant_tran"/>
    <property type="match status" value="1"/>
</dbReference>
<dbReference type="PANTHER" id="PTHR45023:SF4">
    <property type="entry name" value="GLYCINE-RICH PROTEIN-RELATED"/>
    <property type="match status" value="1"/>
</dbReference>
<reference evidence="3" key="2">
    <citation type="submission" date="2015-03" db="UniProtKB">
        <authorList>
            <consortium name="EnsemblPlants"/>
        </authorList>
    </citation>
    <scope>IDENTIFICATION</scope>
</reference>
<dbReference type="HOGENOM" id="CLU_012390_5_3_1"/>
<evidence type="ECO:0000256" key="1">
    <source>
        <dbReference type="SAM" id="MobiDB-lite"/>
    </source>
</evidence>
<feature type="compositionally biased region" description="Basic and acidic residues" evidence="1">
    <location>
        <begin position="192"/>
        <end position="201"/>
    </location>
</feature>
<proteinExistence type="predicted"/>
<dbReference type="eggNOG" id="KOG3592">
    <property type="taxonomic scope" value="Eukaryota"/>
</dbReference>
<dbReference type="Proteomes" id="UP000032141">
    <property type="component" value="Chromosome C4"/>
</dbReference>
<keyword evidence="4" id="KW-1185">Reference proteome</keyword>
<feature type="domain" description="Myb-like" evidence="2">
    <location>
        <begin position="54"/>
        <end position="125"/>
    </location>
</feature>
<reference evidence="3 4" key="1">
    <citation type="journal article" date="2014" name="Genome Biol.">
        <title>Transcriptome and methylome profiling reveals relics of genome dominance in the mesopolyploid Brassica oleracea.</title>
        <authorList>
            <person name="Parkin I.A."/>
            <person name="Koh C."/>
            <person name="Tang H."/>
            <person name="Robinson S.J."/>
            <person name="Kagale S."/>
            <person name="Clarke W.E."/>
            <person name="Town C.D."/>
            <person name="Nixon J."/>
            <person name="Krishnakumar V."/>
            <person name="Bidwell S.L."/>
            <person name="Denoeud F."/>
            <person name="Belcram H."/>
            <person name="Links M.G."/>
            <person name="Just J."/>
            <person name="Clarke C."/>
            <person name="Bender T."/>
            <person name="Huebert T."/>
            <person name="Mason A.S."/>
            <person name="Pires J.C."/>
            <person name="Barker G."/>
            <person name="Moore J."/>
            <person name="Walley P.G."/>
            <person name="Manoli S."/>
            <person name="Batley J."/>
            <person name="Edwards D."/>
            <person name="Nelson M.N."/>
            <person name="Wang X."/>
            <person name="Paterson A.H."/>
            <person name="King G."/>
            <person name="Bancroft I."/>
            <person name="Chalhoub B."/>
            <person name="Sharpe A.G."/>
        </authorList>
    </citation>
    <scope>NUCLEOTIDE SEQUENCE</scope>
    <source>
        <strain evidence="3 4">cv. TO1000</strain>
    </source>
</reference>
<organism evidence="3 4">
    <name type="scientific">Brassica oleracea var. oleracea</name>
    <dbReference type="NCBI Taxonomy" id="109376"/>
    <lineage>
        <taxon>Eukaryota</taxon>
        <taxon>Viridiplantae</taxon>
        <taxon>Streptophyta</taxon>
        <taxon>Embryophyta</taxon>
        <taxon>Tracheophyta</taxon>
        <taxon>Spermatophyta</taxon>
        <taxon>Magnoliopsida</taxon>
        <taxon>eudicotyledons</taxon>
        <taxon>Gunneridae</taxon>
        <taxon>Pentapetalae</taxon>
        <taxon>rosids</taxon>
        <taxon>malvids</taxon>
        <taxon>Brassicales</taxon>
        <taxon>Brassicaceae</taxon>
        <taxon>Brassiceae</taxon>
        <taxon>Brassica</taxon>
    </lineage>
</organism>